<comment type="similarity">
    <text evidence="1">Belongs to the Gfa family.</text>
</comment>
<evidence type="ECO:0000256" key="3">
    <source>
        <dbReference type="ARBA" id="ARBA00022833"/>
    </source>
</evidence>
<keyword evidence="8" id="KW-1185">Reference proteome</keyword>
<evidence type="ECO:0000256" key="1">
    <source>
        <dbReference type="ARBA" id="ARBA00005495"/>
    </source>
</evidence>
<evidence type="ECO:0000259" key="6">
    <source>
        <dbReference type="PROSITE" id="PS51891"/>
    </source>
</evidence>
<keyword evidence="3" id="KW-0862">Zinc</keyword>
<dbReference type="InterPro" id="IPR006913">
    <property type="entry name" value="CENP-V/GFA"/>
</dbReference>
<dbReference type="OrthoDB" id="9807246at2"/>
<protein>
    <submittedName>
        <fullName evidence="7">GFA family protein</fullName>
    </submittedName>
</protein>
<dbReference type="PROSITE" id="PS51891">
    <property type="entry name" value="CENP_V_GFA"/>
    <property type="match status" value="1"/>
</dbReference>
<sequence>MAFRRPPPRPPRSSDVTRERRPGPPNRHAKLCFGAAPALPAPSLRVPFHARDPRAVTACRAGAPLDGPSPPGNRRCDVTRGHCLCGACRYEFDPDALLWQGHCHCDSCRRATGAGFASYAAVRDDAWGWSAGVPRPYESSPGVWRWFCPECGGALAYAAPQAYPGEMHFLAATFDDPARFAPTHHGHAEDRLPWIRLDDGLPWRRGTDRD</sequence>
<proteinExistence type="inferred from homology"/>
<feature type="domain" description="CENP-V/GFA" evidence="6">
    <location>
        <begin position="79"/>
        <end position="204"/>
    </location>
</feature>
<evidence type="ECO:0000313" key="8">
    <source>
        <dbReference type="Proteomes" id="UP000285908"/>
    </source>
</evidence>
<dbReference type="Gene3D" id="3.90.1590.10">
    <property type="entry name" value="glutathione-dependent formaldehyde- activating enzyme (gfa)"/>
    <property type="match status" value="1"/>
</dbReference>
<reference evidence="7 8" key="1">
    <citation type="submission" date="2018-11" db="EMBL/GenBank/DDBJ databases">
        <title>Mesobaculum littorinae gen. nov., sp. nov., isolated from Littorina scabra that represents a novel genus of the order Rhodobacteraceae.</title>
        <authorList>
            <person name="Li F."/>
        </authorList>
    </citation>
    <scope>NUCLEOTIDE SEQUENCE [LARGE SCALE GENOMIC DNA]</scope>
    <source>
        <strain evidence="7 8">M0103</strain>
    </source>
</reference>
<dbReference type="InterPro" id="IPR011057">
    <property type="entry name" value="Mss4-like_sf"/>
</dbReference>
<comment type="caution">
    <text evidence="7">The sequence shown here is derived from an EMBL/GenBank/DDBJ whole genome shotgun (WGS) entry which is preliminary data.</text>
</comment>
<name>A0A438AKL3_9RHOB</name>
<evidence type="ECO:0000313" key="7">
    <source>
        <dbReference type="EMBL" id="RVV99222.1"/>
    </source>
</evidence>
<evidence type="ECO:0000256" key="2">
    <source>
        <dbReference type="ARBA" id="ARBA00022723"/>
    </source>
</evidence>
<keyword evidence="2" id="KW-0479">Metal-binding</keyword>
<feature type="region of interest" description="Disordered" evidence="5">
    <location>
        <begin position="1"/>
        <end position="28"/>
    </location>
</feature>
<dbReference type="PANTHER" id="PTHR33337:SF40">
    <property type="entry name" value="CENP-V_GFA DOMAIN-CONTAINING PROTEIN-RELATED"/>
    <property type="match status" value="1"/>
</dbReference>
<dbReference type="EMBL" id="RQXX01000001">
    <property type="protein sequence ID" value="RVV99222.1"/>
    <property type="molecule type" value="Genomic_DNA"/>
</dbReference>
<dbReference type="GO" id="GO:0016846">
    <property type="term" value="F:carbon-sulfur lyase activity"/>
    <property type="evidence" value="ECO:0007669"/>
    <property type="project" value="InterPro"/>
</dbReference>
<gene>
    <name evidence="7" type="ORF">EKE94_00550</name>
</gene>
<evidence type="ECO:0000256" key="5">
    <source>
        <dbReference type="SAM" id="MobiDB-lite"/>
    </source>
</evidence>
<dbReference type="PANTHER" id="PTHR33337">
    <property type="entry name" value="GFA DOMAIN-CONTAINING PROTEIN"/>
    <property type="match status" value="1"/>
</dbReference>
<dbReference type="Pfam" id="PF04828">
    <property type="entry name" value="GFA"/>
    <property type="match status" value="1"/>
</dbReference>
<accession>A0A438AKL3</accession>
<organism evidence="7 8">
    <name type="scientific">Mesobaculum littorinae</name>
    <dbReference type="NCBI Taxonomy" id="2486419"/>
    <lineage>
        <taxon>Bacteria</taxon>
        <taxon>Pseudomonadati</taxon>
        <taxon>Pseudomonadota</taxon>
        <taxon>Alphaproteobacteria</taxon>
        <taxon>Rhodobacterales</taxon>
        <taxon>Roseobacteraceae</taxon>
        <taxon>Mesobaculum</taxon>
    </lineage>
</organism>
<evidence type="ECO:0000256" key="4">
    <source>
        <dbReference type="ARBA" id="ARBA00023239"/>
    </source>
</evidence>
<dbReference type="GO" id="GO:0046872">
    <property type="term" value="F:metal ion binding"/>
    <property type="evidence" value="ECO:0007669"/>
    <property type="project" value="UniProtKB-KW"/>
</dbReference>
<dbReference type="AlphaFoldDB" id="A0A438AKL3"/>
<dbReference type="Proteomes" id="UP000285908">
    <property type="component" value="Unassembled WGS sequence"/>
</dbReference>
<keyword evidence="4" id="KW-0456">Lyase</keyword>
<dbReference type="SUPFAM" id="SSF51316">
    <property type="entry name" value="Mss4-like"/>
    <property type="match status" value="1"/>
</dbReference>